<proteinExistence type="predicted"/>
<keyword evidence="3" id="KW-0597">Phosphoprotein</keyword>
<feature type="region of interest" description="Disordered" evidence="7">
    <location>
        <begin position="1421"/>
        <end position="1585"/>
    </location>
</feature>
<feature type="compositionally biased region" description="Basic and acidic residues" evidence="7">
    <location>
        <begin position="1429"/>
        <end position="1447"/>
    </location>
</feature>
<feature type="region of interest" description="Disordered" evidence="7">
    <location>
        <begin position="70"/>
        <end position="104"/>
    </location>
</feature>
<feature type="coiled-coil region" evidence="6">
    <location>
        <begin position="387"/>
        <end position="460"/>
    </location>
</feature>
<feature type="compositionally biased region" description="Basic and acidic residues" evidence="7">
    <location>
        <begin position="38"/>
        <end position="49"/>
    </location>
</feature>
<evidence type="ECO:0000256" key="4">
    <source>
        <dbReference type="ARBA" id="ARBA00023054"/>
    </source>
</evidence>
<evidence type="ECO:0000256" key="2">
    <source>
        <dbReference type="ARBA" id="ARBA00022490"/>
    </source>
</evidence>
<organism evidence="9 10">
    <name type="scientific">Porites lobata</name>
    <dbReference type="NCBI Taxonomy" id="104759"/>
    <lineage>
        <taxon>Eukaryota</taxon>
        <taxon>Metazoa</taxon>
        <taxon>Cnidaria</taxon>
        <taxon>Anthozoa</taxon>
        <taxon>Hexacorallia</taxon>
        <taxon>Scleractinia</taxon>
        <taxon>Fungiina</taxon>
        <taxon>Poritidae</taxon>
        <taxon>Porites</taxon>
    </lineage>
</organism>
<feature type="compositionally biased region" description="Polar residues" evidence="7">
    <location>
        <begin position="1494"/>
        <end position="1503"/>
    </location>
</feature>
<keyword evidence="10" id="KW-1185">Reference proteome</keyword>
<feature type="coiled-coil region" evidence="6">
    <location>
        <begin position="1106"/>
        <end position="1133"/>
    </location>
</feature>
<gene>
    <name evidence="9" type="ORF">PLOB_00018004</name>
</gene>
<evidence type="ECO:0000256" key="1">
    <source>
        <dbReference type="ARBA" id="ARBA00004300"/>
    </source>
</evidence>
<feature type="non-terminal residue" evidence="9">
    <location>
        <position position="1615"/>
    </location>
</feature>
<keyword evidence="2" id="KW-0963">Cytoplasm</keyword>
<dbReference type="InterPro" id="IPR019528">
    <property type="entry name" value="PACT_domain"/>
</dbReference>
<dbReference type="Proteomes" id="UP001159405">
    <property type="component" value="Unassembled WGS sequence"/>
</dbReference>
<protein>
    <recommendedName>
        <fullName evidence="8">Pericentrin/AKAP-450 centrosomal targeting domain-containing protein</fullName>
    </recommendedName>
</protein>
<feature type="region of interest" description="Disordered" evidence="7">
    <location>
        <begin position="990"/>
        <end position="1046"/>
    </location>
</feature>
<sequence>MLAQIKDLQDELTKALEALKAADELKERLQEDLETSEETQKDLEREKGAIQKQLNESFLQISALKEQLNRVKHASGEERDETPTPVRMLRDEREAYDRKDQESRALAEQLDAFKEAHDKKEEELQNLTEQMEEMKQMMEDQQKLLEDQHSKLQGQENLINEREDRMKELELLLEERKKEAPHREEYDMALKGSEDALIQQQRAVEELSERLKEMKEVITDNEDKLKKKEELLISKEEEVKRKDEELGVKGQKIKMLQDELSREKTDRERESEAGTLLAAQIKNELDQVQEEVRTKENEKGQIQRNLLAESRQLTALRAEMDQLRDRFKSQEDSHVAAVADLRRVHQDEVNALKAELNNVQRGVPSGAEDTLSPSQQIAFQQKLKSVEENLKRQFENQLIAVKENEEQRRLRDVKQVKEELEMKSLANMNNLRQELLTTHNDQVNRMRQDHQREIERLLSISGIDSASPEMRMRLGSALDQNEQLDNELVGHLARQALLKSPATSPRRSQTAIEGLLNNLHTEAETIQSLISAVSTPVKDRSLASPDVTSLQSSWSAEKQALLEAIKSYKNLVVQAGKASSPSKLPLENDWRSVLLDAVKKVFEKDRDVLVAELRTSQLMNGHDAPDAGLLRDQIHTQDELSGRVMEELRKKDRASLISEIRELRKSAVMKPRIDQKQDLLEHLRNELDEANKRERDIRTQLLVKSQHAEHVQNDLNNLLKKERSLVADLKDALAKEKRRQADMMDALEKEKVHAMSLKTSLQGEKVRLSNQTQALELERANTKKYQDAVETQRQRTKEESNRLHEDIETLRRQVAVAKKDKTDVELLLERERISRSTLETELERLKVLQGEALETDRETIEELNIALRNERTRAEQIQQAFTNEKRQTEALKHVKEQADQLRSINKELQAALNAARERSVELSASLEDEKNRSAFLEVSLETEKEKNDESEKTEKLVAHQLKGALDVVQKQLIELTGTLEEERLRARRLQNERDVQQATAMSHKEKERHLQSELDNEKKKRAQVEQKLENEREKSSSLNRDLTARDSKIDELQKDLEAQVLRESDKEASIYPLRMRLLLHQQQLESMRQQHQVLINKHQNSLDSTKHRDNKELEEVRQSLTNLLRELEQIRATLTVHIDDGQTVPLSPIKAAAQERIVRQNTELAEFVSKLNEEKKELRNALANLEEQISQYRQRERTNEQSSRLTREHAESVLRAERERWAQEKAESQQALRAAQAELSRVRHEAVKDGSASISVSGHESEDEVTWPRSKLLKLYKRFVKAESFRKALVYQKKYLLLLLGGFQDCESTTLAMISQMGAYPANAGRPYRRTGKRRFRTAARAVLAIQRMNFLVNKSKRVSIVGSRESTSRLRETTSRSRVVNGDINDHTVYHPASTDGHSPRSIAEVAYSAPKLTLYQNGGLTTYTDRYSPRSDRRTYETHENDSRTRPIKPPTTTSSDRFSHHDENFTADEPLSRRSYPSSTSRSPRTYSPTAWSDTRTTSAPRAPDPIPSDYTQRLKSPPTRETVSTRRDYSDRGHFDSTPRHSSPRRQELSDPSIRRYADAYDRPLSPSGSSSVGSVHNGSESADHSLNLYIHRLESLQNRLGAINRGNSCF</sequence>
<evidence type="ECO:0000256" key="3">
    <source>
        <dbReference type="ARBA" id="ARBA00022553"/>
    </source>
</evidence>
<dbReference type="Pfam" id="PF10495">
    <property type="entry name" value="PACT_coil_coil"/>
    <property type="match status" value="1"/>
</dbReference>
<keyword evidence="4 6" id="KW-0175">Coiled coil</keyword>
<dbReference type="InterPro" id="IPR028745">
    <property type="entry name" value="AKAP9/Pericentrin"/>
</dbReference>
<feature type="coiled-coil region" evidence="6">
    <location>
        <begin position="1157"/>
        <end position="1245"/>
    </location>
</feature>
<evidence type="ECO:0000313" key="10">
    <source>
        <dbReference type="Proteomes" id="UP001159405"/>
    </source>
</evidence>
<feature type="compositionally biased region" description="Low complexity" evidence="7">
    <location>
        <begin position="1570"/>
        <end position="1585"/>
    </location>
</feature>
<feature type="region of interest" description="Disordered" evidence="7">
    <location>
        <begin position="30"/>
        <end position="49"/>
    </location>
</feature>
<evidence type="ECO:0000259" key="8">
    <source>
        <dbReference type="Pfam" id="PF10495"/>
    </source>
</evidence>
<feature type="compositionally biased region" description="Basic and acidic residues" evidence="7">
    <location>
        <begin position="88"/>
        <end position="104"/>
    </location>
</feature>
<feature type="compositionally biased region" description="Polar residues" evidence="7">
    <location>
        <begin position="1513"/>
        <end position="1526"/>
    </location>
</feature>
<dbReference type="PANTHER" id="PTHR44981">
    <property type="entry name" value="PERICENTRIN-LIKE PROTEIN, ISOFORM F"/>
    <property type="match status" value="1"/>
</dbReference>
<feature type="compositionally biased region" description="Low complexity" evidence="7">
    <location>
        <begin position="1476"/>
        <end position="1493"/>
    </location>
</feature>
<keyword evidence="5" id="KW-0206">Cytoskeleton</keyword>
<reference evidence="9 10" key="1">
    <citation type="submission" date="2022-05" db="EMBL/GenBank/DDBJ databases">
        <authorList>
            <consortium name="Genoscope - CEA"/>
            <person name="William W."/>
        </authorList>
    </citation>
    <scope>NUCLEOTIDE SEQUENCE [LARGE SCALE GENOMIC DNA]</scope>
</reference>
<comment type="subcellular location">
    <subcellularLocation>
        <location evidence="1">Cytoplasm</location>
        <location evidence="1">Cytoskeleton</location>
        <location evidence="1">Microtubule organizing center</location>
        <location evidence="1">Centrosome</location>
    </subcellularLocation>
</comment>
<dbReference type="PANTHER" id="PTHR44981:SF2">
    <property type="entry name" value="PERICENTRIN-LIKE PROTEIN, ISOFORM F"/>
    <property type="match status" value="1"/>
</dbReference>
<evidence type="ECO:0000313" key="9">
    <source>
        <dbReference type="EMBL" id="CAH3176207.1"/>
    </source>
</evidence>
<name>A0ABN8RDG5_9CNID</name>
<evidence type="ECO:0000256" key="6">
    <source>
        <dbReference type="SAM" id="Coils"/>
    </source>
</evidence>
<comment type="caution">
    <text evidence="9">The sequence shown here is derived from an EMBL/GenBank/DDBJ whole genome shotgun (WGS) entry which is preliminary data.</text>
</comment>
<feature type="compositionally biased region" description="Basic and acidic residues" evidence="7">
    <location>
        <begin position="1002"/>
        <end position="1035"/>
    </location>
</feature>
<evidence type="ECO:0000256" key="7">
    <source>
        <dbReference type="SAM" id="MobiDB-lite"/>
    </source>
</evidence>
<accession>A0ABN8RDG5</accession>
<evidence type="ECO:0000256" key="5">
    <source>
        <dbReference type="ARBA" id="ARBA00023212"/>
    </source>
</evidence>
<feature type="domain" description="Pericentrin/AKAP-450 centrosomal targeting" evidence="8">
    <location>
        <begin position="1282"/>
        <end position="1355"/>
    </location>
</feature>
<feature type="coiled-coil region" evidence="6">
    <location>
        <begin position="673"/>
        <end position="946"/>
    </location>
</feature>
<dbReference type="EMBL" id="CALNXK010000210">
    <property type="protein sequence ID" value="CAH3176207.1"/>
    <property type="molecule type" value="Genomic_DNA"/>
</dbReference>
<feature type="compositionally biased region" description="Basic and acidic residues" evidence="7">
    <location>
        <begin position="1527"/>
        <end position="1566"/>
    </location>
</feature>